<dbReference type="InterPro" id="IPR002645">
    <property type="entry name" value="STAS_dom"/>
</dbReference>
<reference evidence="2 3" key="1">
    <citation type="submission" date="2021-08" db="EMBL/GenBank/DDBJ databases">
        <title>complete genome sequencing of Deefgea sp. D25.</title>
        <authorList>
            <person name="Bae J.-W."/>
            <person name="Gim D.-H."/>
        </authorList>
    </citation>
    <scope>NUCLEOTIDE SEQUENCE [LARGE SCALE GENOMIC DNA]</scope>
    <source>
        <strain evidence="2 3">D25</strain>
    </source>
</reference>
<dbReference type="CDD" id="cd07043">
    <property type="entry name" value="STAS_anti-anti-sigma_factors"/>
    <property type="match status" value="1"/>
</dbReference>
<dbReference type="SUPFAM" id="SSF52091">
    <property type="entry name" value="SpoIIaa-like"/>
    <property type="match status" value="1"/>
</dbReference>
<accession>A0ABX8Z7P5</accession>
<evidence type="ECO:0000313" key="2">
    <source>
        <dbReference type="EMBL" id="QZA77175.1"/>
    </source>
</evidence>
<proteinExistence type="predicted"/>
<dbReference type="EMBL" id="CP081150">
    <property type="protein sequence ID" value="QZA77175.1"/>
    <property type="molecule type" value="Genomic_DNA"/>
</dbReference>
<feature type="domain" description="STAS" evidence="1">
    <location>
        <begin position="1"/>
        <end position="89"/>
    </location>
</feature>
<dbReference type="InterPro" id="IPR036513">
    <property type="entry name" value="STAS_dom_sf"/>
</dbReference>
<name>A0ABX8Z7P5_9NEIS</name>
<dbReference type="RefSeq" id="WP_221005558.1">
    <property type="nucleotide sequence ID" value="NZ_CP081150.1"/>
</dbReference>
<sequence>MSAIVLARELTLANSPAALSMLDSVLGRKTLTINFAALEVVDSSAVAVLIEWQRRAKAVNCQLAFINMPNNLQQLIAVYGLADVLNSPS</sequence>
<organism evidence="2 3">
    <name type="scientific">Deefgea tanakiae</name>
    <dbReference type="NCBI Taxonomy" id="2865840"/>
    <lineage>
        <taxon>Bacteria</taxon>
        <taxon>Pseudomonadati</taxon>
        <taxon>Pseudomonadota</taxon>
        <taxon>Betaproteobacteria</taxon>
        <taxon>Neisseriales</taxon>
        <taxon>Chitinibacteraceae</taxon>
        <taxon>Deefgea</taxon>
    </lineage>
</organism>
<dbReference type="Proteomes" id="UP000825679">
    <property type="component" value="Chromosome"/>
</dbReference>
<gene>
    <name evidence="2" type="ORF">K4H28_12890</name>
</gene>
<keyword evidence="3" id="KW-1185">Reference proteome</keyword>
<dbReference type="Gene3D" id="3.30.750.24">
    <property type="entry name" value="STAS domain"/>
    <property type="match status" value="1"/>
</dbReference>
<dbReference type="InterPro" id="IPR058548">
    <property type="entry name" value="MlaB-like_STAS"/>
</dbReference>
<evidence type="ECO:0000259" key="1">
    <source>
        <dbReference type="PROSITE" id="PS50801"/>
    </source>
</evidence>
<dbReference type="PROSITE" id="PS50801">
    <property type="entry name" value="STAS"/>
    <property type="match status" value="1"/>
</dbReference>
<evidence type="ECO:0000313" key="3">
    <source>
        <dbReference type="Proteomes" id="UP000825679"/>
    </source>
</evidence>
<protein>
    <submittedName>
        <fullName evidence="2">STAS domain-containing protein</fullName>
    </submittedName>
</protein>
<dbReference type="Pfam" id="PF13466">
    <property type="entry name" value="STAS_2"/>
    <property type="match status" value="1"/>
</dbReference>